<dbReference type="HAMAP" id="MF_02225">
    <property type="entry name" value="CoaBC"/>
    <property type="match status" value="1"/>
</dbReference>
<comment type="caution">
    <text evidence="7">The sequence shown here is derived from an EMBL/GenBank/DDBJ whole genome shotgun (WGS) entry which is preliminary data.</text>
</comment>
<dbReference type="Gene3D" id="3.40.50.1950">
    <property type="entry name" value="Flavin prenyltransferase-like"/>
    <property type="match status" value="1"/>
</dbReference>
<keyword evidence="3" id="KW-0479">Metal-binding</keyword>
<feature type="binding site" evidence="3">
    <location>
        <position position="321"/>
    </location>
    <ligand>
        <name>CTP</name>
        <dbReference type="ChEBI" id="CHEBI:37563"/>
    </ligand>
</feature>
<sequence length="399" mass="43650">MLTGKKILLCVTGGIAVFKAAALTSKLTQAGAVVKVMMTESACKFVTPLTFQALSRHDVYTDTFDEKDASVIAHIDLADWADIILVAPATANMIGKLANGLADDMISTTILAATAPVWIAPAMNVHMYEHPAVQRNMQTLQSFGYRFIEPGEGFLACGYVAKGRLEEPETIVAYLQKFFNDKPLQGKKIIVTAGPTRERIDPVRFMTNFSTGKMGYAIADEAAAMGADVLLVTGPTALPVPAGVEVKRVESAADMLHAVLSRYDQVDAVIKTAAVADYRPKIMHSDKLKKRDGELTIELERTTDILRTLGEKKERQILIGFAAETKDVASYAKEKLQTKHLDMIVANDIKAEGAGFGTDTNIVTMYKRNGESIVLPLLPKVEVARHILHELKEMLEEER</sequence>
<dbReference type="PANTHER" id="PTHR14359">
    <property type="entry name" value="HOMO-OLIGOMERIC FLAVIN CONTAINING CYS DECARBOXYLASE FAMILY"/>
    <property type="match status" value="1"/>
</dbReference>
<feature type="region of interest" description="Phosphopantothenoylcysteine decarboxylase" evidence="3">
    <location>
        <begin position="1"/>
        <end position="188"/>
    </location>
</feature>
<organism evidence="7 8">
    <name type="scientific">Ectobacillus antri</name>
    <dbReference type="NCBI Taxonomy" id="2486280"/>
    <lineage>
        <taxon>Bacteria</taxon>
        <taxon>Bacillati</taxon>
        <taxon>Bacillota</taxon>
        <taxon>Bacilli</taxon>
        <taxon>Bacillales</taxon>
        <taxon>Bacillaceae</taxon>
        <taxon>Ectobacillus</taxon>
    </lineage>
</organism>
<dbReference type="Pfam" id="PF04127">
    <property type="entry name" value="DFP"/>
    <property type="match status" value="1"/>
</dbReference>
<evidence type="ECO:0000313" key="7">
    <source>
        <dbReference type="EMBL" id="MDG5752556.1"/>
    </source>
</evidence>
<dbReference type="NCBIfam" id="TIGR00521">
    <property type="entry name" value="coaBC_dfp"/>
    <property type="match status" value="1"/>
</dbReference>
<keyword evidence="3 4" id="KW-0288">FMN</keyword>
<name>A0ABT6H295_9BACI</name>
<comment type="caution">
    <text evidence="3">Lacks conserved residue(s) required for the propagation of feature annotation.</text>
</comment>
<dbReference type="GO" id="GO:0004633">
    <property type="term" value="F:phosphopantothenoylcysteine decarboxylase activity"/>
    <property type="evidence" value="ECO:0007669"/>
    <property type="project" value="UniProtKB-EC"/>
</dbReference>
<evidence type="ECO:0000256" key="3">
    <source>
        <dbReference type="HAMAP-Rule" id="MF_02225"/>
    </source>
</evidence>
<dbReference type="InterPro" id="IPR005252">
    <property type="entry name" value="CoaBC"/>
</dbReference>
<dbReference type="Gene3D" id="3.40.50.10300">
    <property type="entry name" value="CoaB-like"/>
    <property type="match status" value="1"/>
</dbReference>
<comment type="function">
    <text evidence="4">Catalyzes two steps in the biosynthesis of coenzyme A. In the first step cysteine is conjugated to 4'-phosphopantothenate to form 4-phosphopantothenoylcysteine, in the latter compound is decarboxylated to form 4'-phosphopantotheine.</text>
</comment>
<dbReference type="InterPro" id="IPR003382">
    <property type="entry name" value="Flavoprotein"/>
</dbReference>
<dbReference type="InterPro" id="IPR007085">
    <property type="entry name" value="DNA/pantothenate-metab_flavo_C"/>
</dbReference>
<comment type="cofactor">
    <cofactor evidence="3">
        <name>FMN</name>
        <dbReference type="ChEBI" id="CHEBI:58210"/>
    </cofactor>
    <text evidence="3">Binds 1 FMN per subunit.</text>
</comment>
<comment type="catalytic activity">
    <reaction evidence="3 4">
        <text>(R)-4'-phosphopantothenate + L-cysteine + CTP = N-[(R)-4-phosphopantothenoyl]-L-cysteine + CMP + diphosphate + H(+)</text>
        <dbReference type="Rhea" id="RHEA:19397"/>
        <dbReference type="ChEBI" id="CHEBI:10986"/>
        <dbReference type="ChEBI" id="CHEBI:15378"/>
        <dbReference type="ChEBI" id="CHEBI:33019"/>
        <dbReference type="ChEBI" id="CHEBI:35235"/>
        <dbReference type="ChEBI" id="CHEBI:37563"/>
        <dbReference type="ChEBI" id="CHEBI:59458"/>
        <dbReference type="ChEBI" id="CHEBI:60377"/>
        <dbReference type="EC" id="6.3.2.5"/>
    </reaction>
</comment>
<keyword evidence="2 3" id="KW-0456">Lyase</keyword>
<dbReference type="Proteomes" id="UP001218246">
    <property type="component" value="Unassembled WGS sequence"/>
</dbReference>
<keyword evidence="3" id="KW-0511">Multifunctional enzyme</keyword>
<proteinExistence type="inferred from homology"/>
<dbReference type="SUPFAM" id="SSF102645">
    <property type="entry name" value="CoaB-like"/>
    <property type="match status" value="1"/>
</dbReference>
<evidence type="ECO:0000313" key="8">
    <source>
        <dbReference type="Proteomes" id="UP001218246"/>
    </source>
</evidence>
<feature type="active site" description="Proton donor" evidence="3">
    <location>
        <position position="157"/>
    </location>
</feature>
<comment type="cofactor">
    <cofactor evidence="3">
        <name>Mg(2+)</name>
        <dbReference type="ChEBI" id="CHEBI:18420"/>
    </cofactor>
</comment>
<dbReference type="EC" id="4.1.1.36" evidence="3"/>
<dbReference type="InterPro" id="IPR036551">
    <property type="entry name" value="Flavin_trans-like"/>
</dbReference>
<feature type="binding site" evidence="3">
    <location>
        <position position="277"/>
    </location>
    <ligand>
        <name>CTP</name>
        <dbReference type="ChEBI" id="CHEBI:37563"/>
    </ligand>
</feature>
<comment type="pathway">
    <text evidence="3 4">Cofactor biosynthesis; coenzyme A biosynthesis; CoA from (R)-pantothenate: step 2/5.</text>
</comment>
<evidence type="ECO:0000256" key="1">
    <source>
        <dbReference type="ARBA" id="ARBA00022793"/>
    </source>
</evidence>
<dbReference type="Pfam" id="PF02441">
    <property type="entry name" value="Flavoprotein"/>
    <property type="match status" value="1"/>
</dbReference>
<feature type="domain" description="Flavoprotein" evidence="5">
    <location>
        <begin position="5"/>
        <end position="175"/>
    </location>
</feature>
<dbReference type="InterPro" id="IPR035929">
    <property type="entry name" value="CoaB-like_sf"/>
</dbReference>
<evidence type="ECO:0000256" key="4">
    <source>
        <dbReference type="RuleBase" id="RU364078"/>
    </source>
</evidence>
<gene>
    <name evidence="3 7" type="primary">coaBC</name>
    <name evidence="7" type="ORF">P6P90_00895</name>
</gene>
<feature type="binding site" evidence="3">
    <location>
        <position position="287"/>
    </location>
    <ligand>
        <name>CTP</name>
        <dbReference type="ChEBI" id="CHEBI:37563"/>
    </ligand>
</feature>
<feature type="binding site" evidence="3">
    <location>
        <position position="335"/>
    </location>
    <ligand>
        <name>CTP</name>
        <dbReference type="ChEBI" id="CHEBI:37563"/>
    </ligand>
</feature>
<keyword evidence="1 3" id="KW-0210">Decarboxylase</keyword>
<dbReference type="RefSeq" id="WP_278017892.1">
    <property type="nucleotide sequence ID" value="NZ_JARRRY010000001.1"/>
</dbReference>
<keyword evidence="8" id="KW-1185">Reference proteome</keyword>
<evidence type="ECO:0000259" key="5">
    <source>
        <dbReference type="Pfam" id="PF02441"/>
    </source>
</evidence>
<accession>A0ABT6H295</accession>
<protein>
    <recommendedName>
        <fullName evidence="3">Coenzyme A biosynthesis bifunctional protein CoaBC</fullName>
    </recommendedName>
    <alternativeName>
        <fullName evidence="3">DNA/pantothenate metabolism flavoprotein</fullName>
    </alternativeName>
    <alternativeName>
        <fullName evidence="3">Phosphopantothenoylcysteine synthetase/decarboxylase</fullName>
        <shortName evidence="3">PPCS-PPCDC</shortName>
    </alternativeName>
    <domain>
        <recommendedName>
            <fullName evidence="3">Phosphopantothenoylcysteine decarboxylase</fullName>
            <shortName evidence="3">PPC decarboxylase</shortName>
            <shortName evidence="3">PPC-DC</shortName>
            <ecNumber evidence="3">4.1.1.36</ecNumber>
        </recommendedName>
        <alternativeName>
            <fullName evidence="3">CoaC</fullName>
        </alternativeName>
    </domain>
    <domain>
        <recommendedName>
            <fullName evidence="3">Phosphopantothenate--cysteine ligase</fullName>
            <ecNumber evidence="3">6.3.2.5</ecNumber>
        </recommendedName>
        <alternativeName>
            <fullName evidence="3">CoaB</fullName>
        </alternativeName>
        <alternativeName>
            <fullName evidence="3">Phosphopantothenoylcysteine synthetase</fullName>
            <shortName evidence="3">PPC synthetase</shortName>
            <shortName evidence="3">PPC-S</shortName>
        </alternativeName>
    </domain>
</protein>
<feature type="domain" description="DNA/pantothenate metabolism flavoprotein C-terminal" evidence="6">
    <location>
        <begin position="184"/>
        <end position="393"/>
    </location>
</feature>
<dbReference type="EMBL" id="JARULN010000001">
    <property type="protein sequence ID" value="MDG5752556.1"/>
    <property type="molecule type" value="Genomic_DNA"/>
</dbReference>
<keyword evidence="3" id="KW-0460">Magnesium</keyword>
<comment type="similarity">
    <text evidence="3 4">In the N-terminal section; belongs to the HFCD (homo-oligomeric flavin containing Cys decarboxylase) superfamily.</text>
</comment>
<comment type="catalytic activity">
    <reaction evidence="3 4">
        <text>N-[(R)-4-phosphopantothenoyl]-L-cysteine + H(+) = (R)-4'-phosphopantetheine + CO2</text>
        <dbReference type="Rhea" id="RHEA:16793"/>
        <dbReference type="ChEBI" id="CHEBI:15378"/>
        <dbReference type="ChEBI" id="CHEBI:16526"/>
        <dbReference type="ChEBI" id="CHEBI:59458"/>
        <dbReference type="ChEBI" id="CHEBI:61723"/>
        <dbReference type="EC" id="4.1.1.36"/>
    </reaction>
</comment>
<dbReference type="GO" id="GO:0004632">
    <property type="term" value="F:phosphopantothenate--cysteine ligase activity"/>
    <property type="evidence" value="ECO:0007669"/>
    <property type="project" value="UniProtKB-EC"/>
</dbReference>
<dbReference type="PANTHER" id="PTHR14359:SF6">
    <property type="entry name" value="PHOSPHOPANTOTHENOYLCYSTEINE DECARBOXYLASE"/>
    <property type="match status" value="1"/>
</dbReference>
<evidence type="ECO:0000259" key="6">
    <source>
        <dbReference type="Pfam" id="PF04127"/>
    </source>
</evidence>
<dbReference type="EC" id="6.3.2.5" evidence="3"/>
<dbReference type="SUPFAM" id="SSF52507">
    <property type="entry name" value="Homo-oligomeric flavin-containing Cys decarboxylases, HFCD"/>
    <property type="match status" value="1"/>
</dbReference>
<feature type="binding site" evidence="3">
    <location>
        <position position="339"/>
    </location>
    <ligand>
        <name>CTP</name>
        <dbReference type="ChEBI" id="CHEBI:37563"/>
    </ligand>
</feature>
<comment type="similarity">
    <text evidence="3 4">In the C-terminal section; belongs to the PPC synthetase family.</text>
</comment>
<keyword evidence="3 4" id="KW-0436">Ligase</keyword>
<keyword evidence="3 4" id="KW-0285">Flavoprotein</keyword>
<comment type="pathway">
    <text evidence="3 4">Cofactor biosynthesis; coenzyme A biosynthesis; CoA from (R)-pantothenate: step 3/5.</text>
</comment>
<feature type="region of interest" description="Phosphopantothenate--cysteine ligase" evidence="3">
    <location>
        <begin position="189"/>
        <end position="399"/>
    </location>
</feature>
<evidence type="ECO:0000256" key="2">
    <source>
        <dbReference type="ARBA" id="ARBA00023239"/>
    </source>
</evidence>
<reference evidence="7 8" key="1">
    <citation type="submission" date="2023-04" db="EMBL/GenBank/DDBJ databases">
        <title>Ectobacillus antri isolated from activated sludge.</title>
        <authorList>
            <person name="Yan P."/>
            <person name="Liu X."/>
        </authorList>
    </citation>
    <scope>NUCLEOTIDE SEQUENCE [LARGE SCALE GENOMIC DNA]</scope>
    <source>
        <strain evidence="7 8">C18H</strain>
    </source>
</reference>
<comment type="function">
    <text evidence="3">Catalyzes two sequential steps in the biosynthesis of coenzyme A. In the first step cysteine is conjugated to 4'-phosphopantothenate to form 4-phosphopantothenoylcysteine. In the second step the latter compound is decarboxylated to form 4'-phosphopantotheine.</text>
</comment>